<dbReference type="Proteomes" id="UP000237061">
    <property type="component" value="Unassembled WGS sequence"/>
</dbReference>
<organism evidence="7 8">
    <name type="scientific">Arthrobacter glacialis</name>
    <dbReference type="NCBI Taxonomy" id="1664"/>
    <lineage>
        <taxon>Bacteria</taxon>
        <taxon>Bacillati</taxon>
        <taxon>Actinomycetota</taxon>
        <taxon>Actinomycetes</taxon>
        <taxon>Micrococcales</taxon>
        <taxon>Micrococcaceae</taxon>
        <taxon>Arthrobacter</taxon>
    </lineage>
</organism>
<protein>
    <recommendedName>
        <fullName evidence="6">FtsK domain-containing protein</fullName>
    </recommendedName>
</protein>
<evidence type="ECO:0000256" key="4">
    <source>
        <dbReference type="SAM" id="MobiDB-lite"/>
    </source>
</evidence>
<feature type="transmembrane region" description="Helical" evidence="5">
    <location>
        <begin position="298"/>
        <end position="315"/>
    </location>
</feature>
<evidence type="ECO:0000313" key="8">
    <source>
        <dbReference type="Proteomes" id="UP000237061"/>
    </source>
</evidence>
<evidence type="ECO:0000256" key="3">
    <source>
        <dbReference type="PROSITE-ProRule" id="PRU00289"/>
    </source>
</evidence>
<keyword evidence="5" id="KW-0472">Membrane</keyword>
<name>A0A2S4A0C4_ARTGL</name>
<feature type="compositionally biased region" description="Pro residues" evidence="4">
    <location>
        <begin position="531"/>
        <end position="541"/>
    </location>
</feature>
<evidence type="ECO:0000256" key="1">
    <source>
        <dbReference type="ARBA" id="ARBA00022741"/>
    </source>
</evidence>
<dbReference type="SUPFAM" id="SSF49879">
    <property type="entry name" value="SMAD/FHA domain"/>
    <property type="match status" value="1"/>
</dbReference>
<dbReference type="Gene3D" id="2.60.200.20">
    <property type="match status" value="1"/>
</dbReference>
<keyword evidence="2 3" id="KW-0067">ATP-binding</keyword>
<dbReference type="InterPro" id="IPR027417">
    <property type="entry name" value="P-loop_NTPase"/>
</dbReference>
<dbReference type="Pfam" id="PF01580">
    <property type="entry name" value="FtsK_SpoIIIE"/>
    <property type="match status" value="1"/>
</dbReference>
<dbReference type="SUPFAM" id="SSF52540">
    <property type="entry name" value="P-loop containing nucleoside triphosphate hydrolases"/>
    <property type="match status" value="1"/>
</dbReference>
<dbReference type="InterPro" id="IPR002543">
    <property type="entry name" value="FtsK_dom"/>
</dbReference>
<sequence>MLLEVTLVSGMGTAVGGEAGAPFAATELSVTWPSGAAPESCSGQSLAQALARRWTGCCFSVGGRPLGALQAGQSPLVNGAVVVAWPGHLEQPPGILASAAAVSGVEGVAAVLAVRSGPDAGALFALRRGSFSVGRGQCRIAVADPALSRHHGTIVVDTRGITVVATRRSSGFTLYRAGCGPTENALSAKGRIALEVGDTLGCGSSVLELRFLDPTVPQGCGAEPRGTRTSGRPRLRSGSQTLAPNDSEPHLLDAATLEPQILQHNAGSPRRQRAMIVAGCLPLLMGVVLALATGSWMFLAFAAMGAVAVLVPAFGGGKRRRSFLAAVDHAARHGAEQVNVAFPDAGTLMLSAHSGVDPTPSCSPTGELALRLGTATQAARLVLAPMDPAFSPPLLQRQPFCVRWGPRPLTVLGPPHAVTSMLNFILMQLDAAAVPVVLLGPAGQLPLTARFLAHTVLAGTVTVAQQALNGMGPGAMNAAGGPVGVLVVMAAAAFRAPQMPPGLRVLYLVPDGSGGPPSSPTRLSSTADPPADAPTPGPAPSPESGSAAPVPESGRQPNAGSGVIELKAAGNRVVGNFAGAEFVPDGVSPKVFDAYARSRASTGAGPGSAPVASLAANSVPLPGQLSTNTLLDSWRSSAGGPLQPVALGQSSAGPAMFDFGHDGPHLLVAGTTGSGKSEFLRALVGSLAAAHSPADLQFIFIDFKGGAGLGSLTKLPHTTSLLTDLSGNGVERTLASLRAELHHREAALAEAEATDSDQYRAAALAQTSRGDGGRVGSWHAGTAGPHARKFAPGSHAMAHLVVVIDEFRILVDQYPDAMAELMRIAAVGRSLGIHLVMATQRPQGALNADIRANVTSSICLRVQSTFDSSDVIGTGAAATISVSTPGRGFISRAGAPAEEFQSATLRFPHLSRGQLPLVEFFAERLLSGSAVDHAAFSSASDIDAVTQLFKNAWRDGQAADPELCGAPAVIAPELPAAFPLAGAIGGRHSDSEGLPGAVLLGMVDVPHRQCLEHLLWHPEDHSHLACFGTTAESSLAVSLAVSQLLAANARLDSGATAEGRLLYLLDGDGSLAAHASNPWVGSCLGTDELRTAARLVQRLLDVAKTSTQTLILCISDWGRWVSAFRSSVWPWAEETMVELIRFNNGHLVVAVGGGRELLTSHCLAAIPNRIFLSCGSSVESTMLWPRLPRFTAMPGRAGISGPINAAAAQSEPETMHIAQLGTVAGAPEQGVRVRERHCVSHAARTLTVAALPRTLTMEELQTVIPELPGTTARGEPPQRHLFLGLGGDGHDLLSVIPGPGALIPVLGGNRSGKTTFLRALCQLNGAQLLQTLSPGALPADDPAGIFLVDNAVRLAPLEQLRISSLLAAGATIVAALPQSSQVLTRLPSEWGLRSLQQGIVLTPHRPSDAELLGVRLDTAGSEPLGRGVLVDGGVCRWFQFPFTERPAKEANK</sequence>
<feature type="transmembrane region" description="Helical" evidence="5">
    <location>
        <begin position="274"/>
        <end position="292"/>
    </location>
</feature>
<feature type="compositionally biased region" description="Low complexity" evidence="4">
    <location>
        <begin position="542"/>
        <end position="553"/>
    </location>
</feature>
<keyword evidence="8" id="KW-1185">Reference proteome</keyword>
<accession>A0A2S4A0C4</accession>
<dbReference type="RefSeq" id="WP_103464667.1">
    <property type="nucleotide sequence ID" value="NZ_PPXC01000003.1"/>
</dbReference>
<reference evidence="7 8" key="1">
    <citation type="submission" date="2018-01" db="EMBL/GenBank/DDBJ databases">
        <title>Arthrobacter sp. nov., from glaciers in China.</title>
        <authorList>
            <person name="Liu Q."/>
            <person name="Xin Y.-H."/>
        </authorList>
    </citation>
    <scope>NUCLEOTIDE SEQUENCE [LARGE SCALE GENOMIC DNA]</scope>
    <source>
        <strain evidence="7 8">HLT2-12-2</strain>
    </source>
</reference>
<feature type="binding site" evidence="3">
    <location>
        <begin position="670"/>
        <end position="677"/>
    </location>
    <ligand>
        <name>ATP</name>
        <dbReference type="ChEBI" id="CHEBI:30616"/>
    </ligand>
</feature>
<dbReference type="GO" id="GO:0003677">
    <property type="term" value="F:DNA binding"/>
    <property type="evidence" value="ECO:0007669"/>
    <property type="project" value="InterPro"/>
</dbReference>
<dbReference type="InterPro" id="IPR003593">
    <property type="entry name" value="AAA+_ATPase"/>
</dbReference>
<keyword evidence="1 3" id="KW-0547">Nucleotide-binding</keyword>
<proteinExistence type="predicted"/>
<feature type="region of interest" description="Disordered" evidence="4">
    <location>
        <begin position="218"/>
        <end position="247"/>
    </location>
</feature>
<feature type="region of interest" description="Disordered" evidence="4">
    <location>
        <begin position="513"/>
        <end position="560"/>
    </location>
</feature>
<dbReference type="PANTHER" id="PTHR22683:SF1">
    <property type="entry name" value="TYPE VII SECRETION SYSTEM PROTEIN ESSC"/>
    <property type="match status" value="1"/>
</dbReference>
<evidence type="ECO:0000256" key="5">
    <source>
        <dbReference type="SAM" id="Phobius"/>
    </source>
</evidence>
<dbReference type="CDD" id="cd00060">
    <property type="entry name" value="FHA"/>
    <property type="match status" value="1"/>
</dbReference>
<dbReference type="GO" id="GO:0005524">
    <property type="term" value="F:ATP binding"/>
    <property type="evidence" value="ECO:0007669"/>
    <property type="project" value="UniProtKB-UniRule"/>
</dbReference>
<dbReference type="PANTHER" id="PTHR22683">
    <property type="entry name" value="SPORULATION PROTEIN RELATED"/>
    <property type="match status" value="1"/>
</dbReference>
<keyword evidence="5" id="KW-1133">Transmembrane helix</keyword>
<comment type="caution">
    <text evidence="7">The sequence shown here is derived from an EMBL/GenBank/DDBJ whole genome shotgun (WGS) entry which is preliminary data.</text>
</comment>
<evidence type="ECO:0000256" key="2">
    <source>
        <dbReference type="ARBA" id="ARBA00022840"/>
    </source>
</evidence>
<dbReference type="SMART" id="SM00382">
    <property type="entry name" value="AAA"/>
    <property type="match status" value="2"/>
</dbReference>
<keyword evidence="5" id="KW-0812">Transmembrane</keyword>
<feature type="domain" description="FtsK" evidence="6">
    <location>
        <begin position="652"/>
        <end position="869"/>
    </location>
</feature>
<dbReference type="InterPro" id="IPR050206">
    <property type="entry name" value="FtsK/SpoIIIE/SftA"/>
</dbReference>
<evidence type="ECO:0000259" key="6">
    <source>
        <dbReference type="PROSITE" id="PS50901"/>
    </source>
</evidence>
<evidence type="ECO:0000313" key="7">
    <source>
        <dbReference type="EMBL" id="POH74622.1"/>
    </source>
</evidence>
<dbReference type="PROSITE" id="PS50901">
    <property type="entry name" value="FTSK"/>
    <property type="match status" value="1"/>
</dbReference>
<dbReference type="EMBL" id="PPXC01000003">
    <property type="protein sequence ID" value="POH74622.1"/>
    <property type="molecule type" value="Genomic_DNA"/>
</dbReference>
<gene>
    <name evidence="7" type="ORF">CVS27_05235</name>
</gene>
<dbReference type="InterPro" id="IPR008984">
    <property type="entry name" value="SMAD_FHA_dom_sf"/>
</dbReference>
<dbReference type="Gene3D" id="3.40.50.300">
    <property type="entry name" value="P-loop containing nucleotide triphosphate hydrolases"/>
    <property type="match status" value="2"/>
</dbReference>